<dbReference type="AlphaFoldDB" id="A0A4D5RA56"/>
<name>A0A4D5RA56_SCOVI</name>
<sequence length="79" mass="9043">MKISIATLIAAILFLSAIHHVQGNEMDYFQLRGRPDSEETCKKECAEKHTNGDNNKVVEVLIRHDVQLQPFCRCVYQTP</sequence>
<keyword evidence="1" id="KW-0732">Signal</keyword>
<evidence type="ECO:0000313" key="2">
    <source>
        <dbReference type="EMBL" id="MIC89055.1"/>
    </source>
</evidence>
<dbReference type="EMBL" id="GGNE01000514">
    <property type="protein sequence ID" value="MIC89055.1"/>
    <property type="molecule type" value="Transcribed_RNA"/>
</dbReference>
<feature type="chain" id="PRO_5020040480" evidence="1">
    <location>
        <begin position="24"/>
        <end position="79"/>
    </location>
</feature>
<reference evidence="2" key="1">
    <citation type="journal article" date="2018" name="Toxicon">
        <title>Venom-gland transcriptomics and venom proteomics of the giant Florida blue centipede, Scolopendra viridis.</title>
        <authorList>
            <person name="Ward M.J."/>
            <person name="Rokyta D.R."/>
        </authorList>
    </citation>
    <scope>NUCLEOTIDE SEQUENCE</scope>
    <source>
        <tissue evidence="2">Venom gland</tissue>
    </source>
</reference>
<proteinExistence type="predicted"/>
<organism evidence="2">
    <name type="scientific">Scolopendra viridis</name>
    <name type="common">Giant centipede</name>
    <dbReference type="NCBI Taxonomy" id="118503"/>
    <lineage>
        <taxon>Eukaryota</taxon>
        <taxon>Metazoa</taxon>
        <taxon>Ecdysozoa</taxon>
        <taxon>Arthropoda</taxon>
        <taxon>Myriapoda</taxon>
        <taxon>Chilopoda</taxon>
        <taxon>Pleurostigmophora</taxon>
        <taxon>Scolopendromorpha</taxon>
        <taxon>Scolopendridae</taxon>
        <taxon>Scolopendra</taxon>
    </lineage>
</organism>
<protein>
    <submittedName>
        <fullName evidence="2">SLPTX15</fullName>
    </submittedName>
</protein>
<evidence type="ECO:0000256" key="1">
    <source>
        <dbReference type="SAM" id="SignalP"/>
    </source>
</evidence>
<gene>
    <name evidence="2" type="primary">SLPTX15</name>
</gene>
<feature type="signal peptide" evidence="1">
    <location>
        <begin position="1"/>
        <end position="23"/>
    </location>
</feature>
<accession>A0A4D5RA56</accession>